<dbReference type="Gene3D" id="2.40.160.50">
    <property type="entry name" value="membrane protein fhac: a member of the omp85/tpsb transporter family"/>
    <property type="match status" value="1"/>
</dbReference>
<dbReference type="CDD" id="cd07205">
    <property type="entry name" value="Pat_PNPLA6_PNPLA7_NTE1_like"/>
    <property type="match status" value="1"/>
</dbReference>
<dbReference type="InterPro" id="IPR034746">
    <property type="entry name" value="POTRA"/>
</dbReference>
<evidence type="ECO:0000313" key="10">
    <source>
        <dbReference type="Proteomes" id="UP000240481"/>
    </source>
</evidence>
<dbReference type="InterPro" id="IPR050301">
    <property type="entry name" value="NTE"/>
</dbReference>
<comment type="subcellular location">
    <subcellularLocation>
        <location evidence="1">Membrane</location>
    </subcellularLocation>
</comment>
<dbReference type="SUPFAM" id="SSF52151">
    <property type="entry name" value="FabD/lysophospholipase-like"/>
    <property type="match status" value="1"/>
</dbReference>
<evidence type="ECO:0000259" key="7">
    <source>
        <dbReference type="PROSITE" id="PS51635"/>
    </source>
</evidence>
<sequence length="770" mass="85927">MITRLFPAAIQALQPSCYLPLKRNSLALFALFCSFIYSSNVLAQERPKIGLVLGGGGAKGAAHIGVLRALEEMHIPVDYIAGTSMGAYVGGLYATGMSADEIESFLETVDWQNGYKDRVERSDRRVRDKQKEDRFQIGTDIGFGLWQFKVPKGFVQGQNMAKILRETTGNIAAKDSFDLLPIPFRAMATDIENLTSVELKSGDLVRAMQASMSIPAILPPLELNDQLLVDGGITNNLPVSVVKAMGADIVIAVDISNEFKGRDELKSYFAVMDQLTDFMIRKNTEHQLSLLTDSDILLKPDVKGISTTDMAKMSEASERGYEATKALAPQLAKLGNSIAFQNYIDKKQQLRGELERVDDVYVHKIELVNESHYSDQVLLNRLNLQEGQELNTEQLEAGISSLYALDRFERIDYHLLQEGDQNVVQVDVREKSWGPNYIDLRFALEDDFNNVTKYSLGIGFNVTGLSESGAEWRTELEFGSDKRASTELYLPFADEQEWFGLLGAEYSVERRNVPPAFASPELPDERFIDPVNYDRFTLDASVGWQPQLWQELNLGYRYILGTTEFVNFPQSGRQKRRSLQGYTRFNYDTLDDIAMPTQGNLLKLELAVSNDDLEFDGNGSSKDVSTSIDFVWKGAYTIDRHTFMGKGEYGRIDSDSPYPLDPKELGGFLNLSGAPKGIIAAKNKIFTAAIYRYRIMDNDFGLFQSPVYIGGSAEWGGVYNSTKSSLSEIPTYFAGSIFTGISTPAGPLIFAYGKTERNYSSFYVQFGGSF</sequence>
<keyword evidence="2 6" id="KW-0378">Hydrolase</keyword>
<feature type="active site" description="Proton acceptor" evidence="6">
    <location>
        <position position="230"/>
    </location>
</feature>
<dbReference type="Pfam" id="PF01734">
    <property type="entry name" value="Patatin"/>
    <property type="match status" value="1"/>
</dbReference>
<dbReference type="Gene3D" id="3.10.20.310">
    <property type="entry name" value="membrane protein fhac"/>
    <property type="match status" value="1"/>
</dbReference>
<evidence type="ECO:0008006" key="11">
    <source>
        <dbReference type="Google" id="ProtNLM"/>
    </source>
</evidence>
<evidence type="ECO:0000256" key="5">
    <source>
        <dbReference type="ARBA" id="ARBA00023136"/>
    </source>
</evidence>
<feature type="short sequence motif" description="DGA/G" evidence="6">
    <location>
        <begin position="230"/>
        <end position="232"/>
    </location>
</feature>
<dbReference type="PROSITE" id="PS51635">
    <property type="entry name" value="PNPLA"/>
    <property type="match status" value="1"/>
</dbReference>
<keyword evidence="5" id="KW-0472">Membrane</keyword>
<reference evidence="9 10" key="1">
    <citation type="submission" date="2018-01" db="EMBL/GenBank/DDBJ databases">
        <title>Whole genome sequencing of Histamine producing bacteria.</title>
        <authorList>
            <person name="Butler K."/>
        </authorList>
    </citation>
    <scope>NUCLEOTIDE SEQUENCE [LARGE SCALE GENOMIC DNA]</scope>
    <source>
        <strain evidence="9 10">DSM 24669</strain>
    </source>
</reference>
<organism evidence="9 10">
    <name type="scientific">Photobacterium swingsii</name>
    <dbReference type="NCBI Taxonomy" id="680026"/>
    <lineage>
        <taxon>Bacteria</taxon>
        <taxon>Pseudomonadati</taxon>
        <taxon>Pseudomonadota</taxon>
        <taxon>Gammaproteobacteria</taxon>
        <taxon>Vibrionales</taxon>
        <taxon>Vibrionaceae</taxon>
        <taxon>Photobacterium</taxon>
    </lineage>
</organism>
<dbReference type="Gene3D" id="3.40.1090.10">
    <property type="entry name" value="Cytosolic phospholipase A2 catalytic domain"/>
    <property type="match status" value="2"/>
</dbReference>
<keyword evidence="4 6" id="KW-0443">Lipid metabolism</keyword>
<dbReference type="Proteomes" id="UP000240481">
    <property type="component" value="Unassembled WGS sequence"/>
</dbReference>
<feature type="active site" description="Nucleophile" evidence="6">
    <location>
        <position position="84"/>
    </location>
</feature>
<comment type="caution">
    <text evidence="9">The sequence shown here is derived from an EMBL/GenBank/DDBJ whole genome shotgun (WGS) entry which is preliminary data.</text>
</comment>
<dbReference type="GO" id="GO:0016787">
    <property type="term" value="F:hydrolase activity"/>
    <property type="evidence" value="ECO:0007669"/>
    <property type="project" value="UniProtKB-UniRule"/>
</dbReference>
<dbReference type="AlphaFoldDB" id="A0A0J8VCD8"/>
<gene>
    <name evidence="9" type="ORF">C9I94_19285</name>
</gene>
<dbReference type="PANTHER" id="PTHR14226:SF29">
    <property type="entry name" value="NEUROPATHY TARGET ESTERASE SWS"/>
    <property type="match status" value="1"/>
</dbReference>
<evidence type="ECO:0000256" key="1">
    <source>
        <dbReference type="ARBA" id="ARBA00004370"/>
    </source>
</evidence>
<dbReference type="PANTHER" id="PTHR14226">
    <property type="entry name" value="NEUROPATHY TARGET ESTERASE/SWISS CHEESE D.MELANOGASTER"/>
    <property type="match status" value="1"/>
</dbReference>
<feature type="short sequence motif" description="GXSXG" evidence="6">
    <location>
        <begin position="82"/>
        <end position="86"/>
    </location>
</feature>
<evidence type="ECO:0000313" key="9">
    <source>
        <dbReference type="EMBL" id="PSW22600.1"/>
    </source>
</evidence>
<feature type="domain" description="PNPLA" evidence="7">
    <location>
        <begin position="51"/>
        <end position="243"/>
    </location>
</feature>
<accession>A0A0J8VCD8</accession>
<feature type="short sequence motif" description="GXGXXG" evidence="6">
    <location>
        <begin position="55"/>
        <end position="60"/>
    </location>
</feature>
<dbReference type="InterPro" id="IPR016035">
    <property type="entry name" value="Acyl_Trfase/lysoPLipase"/>
</dbReference>
<dbReference type="OrthoDB" id="5290098at2"/>
<dbReference type="GO" id="GO:0019867">
    <property type="term" value="C:outer membrane"/>
    <property type="evidence" value="ECO:0007669"/>
    <property type="project" value="InterPro"/>
</dbReference>
<dbReference type="STRING" id="680026.AB733_13630"/>
<dbReference type="InterPro" id="IPR010827">
    <property type="entry name" value="BamA/TamA_POTRA"/>
</dbReference>
<dbReference type="InterPro" id="IPR002641">
    <property type="entry name" value="PNPLA_dom"/>
</dbReference>
<keyword evidence="10" id="KW-1185">Reference proteome</keyword>
<evidence type="ECO:0000256" key="2">
    <source>
        <dbReference type="ARBA" id="ARBA00022801"/>
    </source>
</evidence>
<dbReference type="PROSITE" id="PS51779">
    <property type="entry name" value="POTRA"/>
    <property type="match status" value="1"/>
</dbReference>
<evidence type="ECO:0000256" key="6">
    <source>
        <dbReference type="PROSITE-ProRule" id="PRU01161"/>
    </source>
</evidence>
<dbReference type="Pfam" id="PF07244">
    <property type="entry name" value="POTRA"/>
    <property type="match status" value="1"/>
</dbReference>
<dbReference type="GO" id="GO:0016042">
    <property type="term" value="P:lipid catabolic process"/>
    <property type="evidence" value="ECO:0007669"/>
    <property type="project" value="UniProtKB-UniRule"/>
</dbReference>
<evidence type="ECO:0000256" key="3">
    <source>
        <dbReference type="ARBA" id="ARBA00022963"/>
    </source>
</evidence>
<feature type="domain" description="POTRA" evidence="8">
    <location>
        <begin position="360"/>
        <end position="431"/>
    </location>
</feature>
<evidence type="ECO:0000259" key="8">
    <source>
        <dbReference type="PROSITE" id="PS51779"/>
    </source>
</evidence>
<dbReference type="RefSeq" id="WP_048899252.1">
    <property type="nucleotide sequence ID" value="NZ_AP024852.1"/>
</dbReference>
<proteinExistence type="predicted"/>
<evidence type="ECO:0000256" key="4">
    <source>
        <dbReference type="ARBA" id="ARBA00023098"/>
    </source>
</evidence>
<name>A0A0J8VCD8_9GAMM</name>
<protein>
    <recommendedName>
        <fullName evidence="11">Serine protease</fullName>
    </recommendedName>
</protein>
<dbReference type="EMBL" id="PYLZ01000012">
    <property type="protein sequence ID" value="PSW22600.1"/>
    <property type="molecule type" value="Genomic_DNA"/>
</dbReference>
<keyword evidence="3 6" id="KW-0442">Lipid degradation</keyword>